<keyword evidence="3" id="KW-1185">Reference proteome</keyword>
<evidence type="ECO:0000313" key="2">
    <source>
        <dbReference type="EMBL" id="RYP03159.1"/>
    </source>
</evidence>
<dbReference type="PANTHER" id="PTHR40619:SF3">
    <property type="entry name" value="FUNGAL STAND N-TERMINAL GOODBYE DOMAIN-CONTAINING PROTEIN"/>
    <property type="match status" value="1"/>
</dbReference>
<evidence type="ECO:0000256" key="1">
    <source>
        <dbReference type="SAM" id="MobiDB-lite"/>
    </source>
</evidence>
<dbReference type="Proteomes" id="UP000293360">
    <property type="component" value="Unassembled WGS sequence"/>
</dbReference>
<gene>
    <name evidence="2" type="ORF">DL764_005341</name>
</gene>
<feature type="region of interest" description="Disordered" evidence="1">
    <location>
        <begin position="491"/>
        <end position="511"/>
    </location>
</feature>
<sequence>MAPKQRIVTPQRQPDHPEVSEFMVRKLDGHVLPVLNATPVSGARYDGPTGQWVPERENDNRTDLDQIYNPCVQAQNSLIATANKLARKRKLPSLNATSIHSWTEVEESVLSACNILEGLAAKDNQVSPGFTGKLKGAFRKLCQNAGVGNTLVNFVPTDSYLSVLCGGLKVIFMALQQTDHYRKDIYDALEDLPFILNDHTAMVELNRADEELHRLEERRGFIQRSDKPSRIAPTMDIDGLLERNLYEPLLVTTDSEKLLRVPLTPGYYLDEDRIFAIKTNPRFKAWFALNESSLLLMNANSDPASNLEMSFVSAQAYERAMEVSREQRSGESKVVPVAFFCSQHRDYRKDVHGSPAELAMSLLLQLVDAYHEFSPEDQTAAFDEFDPEDIESILATFGALVSSLPARAIVVLIVDGLRFFAQPKERQIAMADVVARLVDVHRQEHAAMLKFLFANSTRTDFLEEIFTDDEILHLSTDLSVEQGYNTMLWKNPVELETPEKDSDGSNHDSES</sequence>
<protein>
    <submittedName>
        <fullName evidence="2">Uncharacterized protein</fullName>
    </submittedName>
</protein>
<evidence type="ECO:0000313" key="3">
    <source>
        <dbReference type="Proteomes" id="UP000293360"/>
    </source>
</evidence>
<comment type="caution">
    <text evidence="2">The sequence shown here is derived from an EMBL/GenBank/DDBJ whole genome shotgun (WGS) entry which is preliminary data.</text>
</comment>
<accession>A0A4V1XAL4</accession>
<organism evidence="2 3">
    <name type="scientific">Monosporascus ibericus</name>
    <dbReference type="NCBI Taxonomy" id="155417"/>
    <lineage>
        <taxon>Eukaryota</taxon>
        <taxon>Fungi</taxon>
        <taxon>Dikarya</taxon>
        <taxon>Ascomycota</taxon>
        <taxon>Pezizomycotina</taxon>
        <taxon>Sordariomycetes</taxon>
        <taxon>Xylariomycetidae</taxon>
        <taxon>Xylariales</taxon>
        <taxon>Xylariales incertae sedis</taxon>
        <taxon>Monosporascus</taxon>
    </lineage>
</organism>
<dbReference type="PANTHER" id="PTHR40619">
    <property type="entry name" value="FUNGAL STAND N-TERMINAL GOODBYE DOMAIN-CONTAINING PROTEIN"/>
    <property type="match status" value="1"/>
</dbReference>
<dbReference type="STRING" id="155417.A0A4V1XAL4"/>
<dbReference type="OrthoDB" id="5419927at2759"/>
<proteinExistence type="predicted"/>
<dbReference type="AlphaFoldDB" id="A0A4V1XAL4"/>
<dbReference type="EMBL" id="QJNU01000278">
    <property type="protein sequence ID" value="RYP03159.1"/>
    <property type="molecule type" value="Genomic_DNA"/>
</dbReference>
<feature type="compositionally biased region" description="Basic and acidic residues" evidence="1">
    <location>
        <begin position="497"/>
        <end position="511"/>
    </location>
</feature>
<reference evidence="2 3" key="1">
    <citation type="submission" date="2018-06" db="EMBL/GenBank/DDBJ databases">
        <title>Complete Genomes of Monosporascus.</title>
        <authorList>
            <person name="Robinson A.J."/>
            <person name="Natvig D.O."/>
        </authorList>
    </citation>
    <scope>NUCLEOTIDE SEQUENCE [LARGE SCALE GENOMIC DNA]</scope>
    <source>
        <strain evidence="2 3">CBS 110550</strain>
    </source>
</reference>
<name>A0A4V1XAL4_9PEZI</name>